<evidence type="ECO:0000313" key="2">
    <source>
        <dbReference type="Proteomes" id="UP000694864"/>
    </source>
</evidence>
<proteinExistence type="predicted"/>
<sequence>MNTADEEWMRRRENIVENEGGNGDESEYMQWFNSITVPKLHRDTSLEADIMNVQAAILQFDEVASTLSLEDLHPEEREAIEEAVMCMSNALRVGDWYEASTTNKRKRREEQQTDWSE</sequence>
<reference evidence="2" key="1">
    <citation type="journal article" date="2014" name="Nat. Commun.">
        <title>The emerging biofuel crop Camelina sativa retains a highly undifferentiated hexaploid genome structure.</title>
        <authorList>
            <person name="Kagale S."/>
            <person name="Koh C."/>
            <person name="Nixon J."/>
            <person name="Bollina V."/>
            <person name="Clarke W.E."/>
            <person name="Tuteja R."/>
            <person name="Spillane C."/>
            <person name="Robinson S.J."/>
            <person name="Links M.G."/>
            <person name="Clarke C."/>
            <person name="Higgins E.E."/>
            <person name="Huebert T."/>
            <person name="Sharpe A.G."/>
            <person name="Parkin I.A."/>
        </authorList>
    </citation>
    <scope>NUCLEOTIDE SEQUENCE [LARGE SCALE GENOMIC DNA]</scope>
    <source>
        <strain evidence="2">cv. DH55</strain>
    </source>
</reference>
<evidence type="ECO:0000313" key="3">
    <source>
        <dbReference type="RefSeq" id="XP_010498168.1"/>
    </source>
</evidence>
<reference evidence="3" key="2">
    <citation type="submission" date="2025-08" db="UniProtKB">
        <authorList>
            <consortium name="RefSeq"/>
        </authorList>
    </citation>
    <scope>IDENTIFICATION</scope>
    <source>
        <tissue evidence="3">Leaf</tissue>
    </source>
</reference>
<keyword evidence="2" id="KW-1185">Reference proteome</keyword>
<dbReference type="RefSeq" id="XP_010498168.1">
    <property type="nucleotide sequence ID" value="XM_010499866.1"/>
</dbReference>
<protein>
    <submittedName>
        <fullName evidence="3">Uncharacterized protein LOC104775905</fullName>
    </submittedName>
</protein>
<name>A0ABM0YAK8_CAMSA</name>
<evidence type="ECO:0000256" key="1">
    <source>
        <dbReference type="SAM" id="MobiDB-lite"/>
    </source>
</evidence>
<feature type="region of interest" description="Disordered" evidence="1">
    <location>
        <begin position="1"/>
        <end position="23"/>
    </location>
</feature>
<dbReference type="Proteomes" id="UP000694864">
    <property type="component" value="Chromosome 3"/>
</dbReference>
<organism evidence="2 3">
    <name type="scientific">Camelina sativa</name>
    <name type="common">False flax</name>
    <name type="synonym">Myagrum sativum</name>
    <dbReference type="NCBI Taxonomy" id="90675"/>
    <lineage>
        <taxon>Eukaryota</taxon>
        <taxon>Viridiplantae</taxon>
        <taxon>Streptophyta</taxon>
        <taxon>Embryophyta</taxon>
        <taxon>Tracheophyta</taxon>
        <taxon>Spermatophyta</taxon>
        <taxon>Magnoliopsida</taxon>
        <taxon>eudicotyledons</taxon>
        <taxon>Gunneridae</taxon>
        <taxon>Pentapetalae</taxon>
        <taxon>rosids</taxon>
        <taxon>malvids</taxon>
        <taxon>Brassicales</taxon>
        <taxon>Brassicaceae</taxon>
        <taxon>Camelineae</taxon>
        <taxon>Camelina</taxon>
    </lineage>
</organism>
<dbReference type="GeneID" id="104775905"/>
<gene>
    <name evidence="3" type="primary">LOC104775905</name>
</gene>
<accession>A0ABM0YAK8</accession>